<dbReference type="InterPro" id="IPR040521">
    <property type="entry name" value="KDZ"/>
</dbReference>
<dbReference type="PANTHER" id="PTHR33096:SF1">
    <property type="entry name" value="CXC1-LIKE CYSTEINE CLUSTER ASSOCIATED WITH KDZ TRANSPOSASES DOMAIN-CONTAINING PROTEIN"/>
    <property type="match status" value="1"/>
</dbReference>
<name>A0AAD7A488_9AGAR</name>
<accession>A0AAD7A488</accession>
<sequence length="1082" mass="121520">MRRAGHRGRGGRGHTAASAHSDVSSAVDFLEDTTLSADIGVYYSGTLRQRREELLNVTHKKRRLQPTELEDSLAEWIPVEADLVEPVDDAPDFAGEDTSSVLGKRKTYESSTDAMGVWRPMADFFLDELVRHDGLGDHGGPKVGCTLCPQCYTHGDAGPDAVRIFKCRQCGEFLQCKDCCIAGHTKTPLHFIEEWNGEFWVDISLRDLGYVYQLGHGGLPCRFPDPRLLTMTVIELPYIYRVKFRYCKCRKSDYATNLQQLLRNCWYPATVTDPSTCATFTCLETFRVQNVVGNMNVHDFITAIERQTDATASTGMDWIPHRYKEFMRMSRQWAYLKRAKRAGRANEANGLAGTAERELAVRCWACPHDKRNLPSDWREVDKKFQFLYMLLVALNANFKLKNRMRLNEKPDPPLGPGLGYFAHPDKYRRHLKNYVAEKDISTCIAFAALLQKDTRSTAGLRTSGVGGCVCARHECVLPHGIGDLQKGERFANMDYVLLGALAGFALLCLTISYDISCQWKIRLAERNAKMPEGLKLPLNDIKLQCALPVWHASSHEESCASANSLSFKPGVGKSDGEGVERTWAHLNPASYHTKDMGKGNRMDTLEDKIDAHNFFKNLGLGDALRRKLAVARAERDRQVKAFKQVCETVESDVMKDWQSQIDAWLKDSSKPNPYIVERKDGPTEAQVRLQLKRDEEKDLAGGRAPLHGTSATAFLTAGLQIEQAQRKIIAELAGTAVVAADREQKIQESRLTTLKKLATFRKLQAIYMPGAAAAIEVDEAARDADTPAPRAEHIKLYMPSDLPAAARDAACVKNLPTMEAKMHEAQCGAALTVVRGRLHAKRHLITFRNENVTGQIKSTKARTLIGEVGDRVNLSAEKYRKGRKALTALKGSEYAPHYRELRDSDIRLEGDNAESDAAAKKKLVMISAGRGARVPRNAPGQSKRTMSWLWTVKGTPGDEEPDHEKDLHESVRVEWARAKARKTRWVEEAMILEEEMRRTLRYLEWQAVWWEGRQVGRPRASPQVQDGMRAYALRQAALHRRLAAHFKSEWEAKSRVDVNAVMEAANLAQFFTEEGLTEVVSS</sequence>
<dbReference type="Proteomes" id="UP001218218">
    <property type="component" value="Unassembled WGS sequence"/>
</dbReference>
<dbReference type="EMBL" id="JARIHO010000017">
    <property type="protein sequence ID" value="KAJ7348648.1"/>
    <property type="molecule type" value="Genomic_DNA"/>
</dbReference>
<feature type="compositionally biased region" description="Basic residues" evidence="1">
    <location>
        <begin position="1"/>
        <end position="12"/>
    </location>
</feature>
<dbReference type="PANTHER" id="PTHR33096">
    <property type="entry name" value="CXC2 DOMAIN-CONTAINING PROTEIN"/>
    <property type="match status" value="1"/>
</dbReference>
<organism evidence="3 4">
    <name type="scientific">Mycena albidolilacea</name>
    <dbReference type="NCBI Taxonomy" id="1033008"/>
    <lineage>
        <taxon>Eukaryota</taxon>
        <taxon>Fungi</taxon>
        <taxon>Dikarya</taxon>
        <taxon>Basidiomycota</taxon>
        <taxon>Agaricomycotina</taxon>
        <taxon>Agaricomycetes</taxon>
        <taxon>Agaricomycetidae</taxon>
        <taxon>Agaricales</taxon>
        <taxon>Marasmiineae</taxon>
        <taxon>Mycenaceae</taxon>
        <taxon>Mycena</taxon>
    </lineage>
</organism>
<dbReference type="Pfam" id="PF18758">
    <property type="entry name" value="KDZ"/>
    <property type="match status" value="1"/>
</dbReference>
<feature type="domain" description="CxC2-like cysteine cluster KDZ transposase-associated" evidence="2">
    <location>
        <begin position="205"/>
        <end position="311"/>
    </location>
</feature>
<evidence type="ECO:0000259" key="2">
    <source>
        <dbReference type="Pfam" id="PF18803"/>
    </source>
</evidence>
<keyword evidence="4" id="KW-1185">Reference proteome</keyword>
<gene>
    <name evidence="3" type="ORF">DFH08DRAFT_960029</name>
</gene>
<dbReference type="Pfam" id="PF18803">
    <property type="entry name" value="CxC2"/>
    <property type="match status" value="1"/>
</dbReference>
<comment type="caution">
    <text evidence="3">The sequence shown here is derived from an EMBL/GenBank/DDBJ whole genome shotgun (WGS) entry which is preliminary data.</text>
</comment>
<dbReference type="InterPro" id="IPR041457">
    <property type="entry name" value="CxC2_KDZ-assoc"/>
</dbReference>
<dbReference type="AlphaFoldDB" id="A0AAD7A488"/>
<reference evidence="3" key="1">
    <citation type="submission" date="2023-03" db="EMBL/GenBank/DDBJ databases">
        <title>Massive genome expansion in bonnet fungi (Mycena s.s.) driven by repeated elements and novel gene families across ecological guilds.</title>
        <authorList>
            <consortium name="Lawrence Berkeley National Laboratory"/>
            <person name="Harder C.B."/>
            <person name="Miyauchi S."/>
            <person name="Viragh M."/>
            <person name="Kuo A."/>
            <person name="Thoen E."/>
            <person name="Andreopoulos B."/>
            <person name="Lu D."/>
            <person name="Skrede I."/>
            <person name="Drula E."/>
            <person name="Henrissat B."/>
            <person name="Morin E."/>
            <person name="Kohler A."/>
            <person name="Barry K."/>
            <person name="LaButti K."/>
            <person name="Morin E."/>
            <person name="Salamov A."/>
            <person name="Lipzen A."/>
            <person name="Mereny Z."/>
            <person name="Hegedus B."/>
            <person name="Baldrian P."/>
            <person name="Stursova M."/>
            <person name="Weitz H."/>
            <person name="Taylor A."/>
            <person name="Grigoriev I.V."/>
            <person name="Nagy L.G."/>
            <person name="Martin F."/>
            <person name="Kauserud H."/>
        </authorList>
    </citation>
    <scope>NUCLEOTIDE SEQUENCE</scope>
    <source>
        <strain evidence="3">CBHHK002</strain>
    </source>
</reference>
<protein>
    <recommendedName>
        <fullName evidence="2">CxC2-like cysteine cluster KDZ transposase-associated domain-containing protein</fullName>
    </recommendedName>
</protein>
<dbReference type="CDD" id="cd19757">
    <property type="entry name" value="Bbox1"/>
    <property type="match status" value="1"/>
</dbReference>
<feature type="compositionally biased region" description="Low complexity" evidence="1">
    <location>
        <begin position="14"/>
        <end position="23"/>
    </location>
</feature>
<proteinExistence type="predicted"/>
<evidence type="ECO:0000256" key="1">
    <source>
        <dbReference type="SAM" id="MobiDB-lite"/>
    </source>
</evidence>
<evidence type="ECO:0000313" key="3">
    <source>
        <dbReference type="EMBL" id="KAJ7348648.1"/>
    </source>
</evidence>
<evidence type="ECO:0000313" key="4">
    <source>
        <dbReference type="Proteomes" id="UP001218218"/>
    </source>
</evidence>
<feature type="region of interest" description="Disordered" evidence="1">
    <location>
        <begin position="1"/>
        <end position="23"/>
    </location>
</feature>